<gene>
    <name evidence="1" type="ORF">NQ176_g3528</name>
</gene>
<protein>
    <submittedName>
        <fullName evidence="1">Uncharacterized protein</fullName>
    </submittedName>
</protein>
<organism evidence="1 2">
    <name type="scientific">Zarea fungicola</name>
    <dbReference type="NCBI Taxonomy" id="93591"/>
    <lineage>
        <taxon>Eukaryota</taxon>
        <taxon>Fungi</taxon>
        <taxon>Dikarya</taxon>
        <taxon>Ascomycota</taxon>
        <taxon>Pezizomycotina</taxon>
        <taxon>Sordariomycetes</taxon>
        <taxon>Hypocreomycetidae</taxon>
        <taxon>Hypocreales</taxon>
        <taxon>Cordycipitaceae</taxon>
        <taxon>Zarea</taxon>
    </lineage>
</organism>
<name>A0ACC1NK36_9HYPO</name>
<evidence type="ECO:0000313" key="2">
    <source>
        <dbReference type="Proteomes" id="UP001143910"/>
    </source>
</evidence>
<reference evidence="1" key="1">
    <citation type="submission" date="2022-08" db="EMBL/GenBank/DDBJ databases">
        <title>Genome Sequence of Lecanicillium fungicola.</title>
        <authorList>
            <person name="Buettner E."/>
        </authorList>
    </citation>
    <scope>NUCLEOTIDE SEQUENCE</scope>
    <source>
        <strain evidence="1">Babe33</strain>
    </source>
</reference>
<sequence length="137" mass="16011">MEQPTMIKPPPYSGKFIKTPWSDQVVVVEVLYSVKVSQFIFHSVRAVNKDFQWDWPDITSLLWVIERDDDGTLKLAPEWVQPPRISGNEPSCDIELVLGDYQPAAGNTYMAVKWRDHDCPTWELKEDLMSWEFWEHG</sequence>
<evidence type="ECO:0000313" key="1">
    <source>
        <dbReference type="EMBL" id="KAJ2978966.1"/>
    </source>
</evidence>
<proteinExistence type="predicted"/>
<dbReference type="EMBL" id="JANJQO010000327">
    <property type="protein sequence ID" value="KAJ2978966.1"/>
    <property type="molecule type" value="Genomic_DNA"/>
</dbReference>
<accession>A0ACC1NK36</accession>
<keyword evidence="2" id="KW-1185">Reference proteome</keyword>
<dbReference type="Proteomes" id="UP001143910">
    <property type="component" value="Unassembled WGS sequence"/>
</dbReference>
<comment type="caution">
    <text evidence="1">The sequence shown here is derived from an EMBL/GenBank/DDBJ whole genome shotgun (WGS) entry which is preliminary data.</text>
</comment>